<keyword evidence="3" id="KW-1185">Reference proteome</keyword>
<organism evidence="2 3">
    <name type="scientific">Polyporus arcularius HHB13444</name>
    <dbReference type="NCBI Taxonomy" id="1314778"/>
    <lineage>
        <taxon>Eukaryota</taxon>
        <taxon>Fungi</taxon>
        <taxon>Dikarya</taxon>
        <taxon>Basidiomycota</taxon>
        <taxon>Agaricomycotina</taxon>
        <taxon>Agaricomycetes</taxon>
        <taxon>Polyporales</taxon>
        <taxon>Polyporaceae</taxon>
        <taxon>Polyporus</taxon>
    </lineage>
</organism>
<evidence type="ECO:0000313" key="2">
    <source>
        <dbReference type="EMBL" id="TFK81293.1"/>
    </source>
</evidence>
<dbReference type="EMBL" id="ML211624">
    <property type="protein sequence ID" value="TFK81293.1"/>
    <property type="molecule type" value="Genomic_DNA"/>
</dbReference>
<reference evidence="2 3" key="1">
    <citation type="journal article" date="2019" name="Nat. Ecol. Evol.">
        <title>Megaphylogeny resolves global patterns of mushroom evolution.</title>
        <authorList>
            <person name="Varga T."/>
            <person name="Krizsan K."/>
            <person name="Foldi C."/>
            <person name="Dima B."/>
            <person name="Sanchez-Garcia M."/>
            <person name="Sanchez-Ramirez S."/>
            <person name="Szollosi G.J."/>
            <person name="Szarkandi J.G."/>
            <person name="Papp V."/>
            <person name="Albert L."/>
            <person name="Andreopoulos W."/>
            <person name="Angelini C."/>
            <person name="Antonin V."/>
            <person name="Barry K.W."/>
            <person name="Bougher N.L."/>
            <person name="Buchanan P."/>
            <person name="Buyck B."/>
            <person name="Bense V."/>
            <person name="Catcheside P."/>
            <person name="Chovatia M."/>
            <person name="Cooper J."/>
            <person name="Damon W."/>
            <person name="Desjardin D."/>
            <person name="Finy P."/>
            <person name="Geml J."/>
            <person name="Haridas S."/>
            <person name="Hughes K."/>
            <person name="Justo A."/>
            <person name="Karasinski D."/>
            <person name="Kautmanova I."/>
            <person name="Kiss B."/>
            <person name="Kocsube S."/>
            <person name="Kotiranta H."/>
            <person name="LaButti K.M."/>
            <person name="Lechner B.E."/>
            <person name="Liimatainen K."/>
            <person name="Lipzen A."/>
            <person name="Lukacs Z."/>
            <person name="Mihaltcheva S."/>
            <person name="Morgado L.N."/>
            <person name="Niskanen T."/>
            <person name="Noordeloos M.E."/>
            <person name="Ohm R.A."/>
            <person name="Ortiz-Santana B."/>
            <person name="Ovrebo C."/>
            <person name="Racz N."/>
            <person name="Riley R."/>
            <person name="Savchenko A."/>
            <person name="Shiryaev A."/>
            <person name="Soop K."/>
            <person name="Spirin V."/>
            <person name="Szebenyi C."/>
            <person name="Tomsovsky M."/>
            <person name="Tulloss R.E."/>
            <person name="Uehling J."/>
            <person name="Grigoriev I.V."/>
            <person name="Vagvolgyi C."/>
            <person name="Papp T."/>
            <person name="Martin F.M."/>
            <person name="Miettinen O."/>
            <person name="Hibbett D.S."/>
            <person name="Nagy L.G."/>
        </authorList>
    </citation>
    <scope>NUCLEOTIDE SEQUENCE [LARGE SCALE GENOMIC DNA]</scope>
    <source>
        <strain evidence="2 3">HHB13444</strain>
    </source>
</reference>
<feature type="domain" description="DDE-1" evidence="1">
    <location>
        <begin position="114"/>
        <end position="308"/>
    </location>
</feature>
<protein>
    <recommendedName>
        <fullName evidence="1">DDE-1 domain-containing protein</fullName>
    </recommendedName>
</protein>
<dbReference type="Proteomes" id="UP000308197">
    <property type="component" value="Unassembled WGS sequence"/>
</dbReference>
<dbReference type="Pfam" id="PF03184">
    <property type="entry name" value="DDE_1"/>
    <property type="match status" value="1"/>
</dbReference>
<dbReference type="InterPro" id="IPR004875">
    <property type="entry name" value="DDE_SF_endonuclease_dom"/>
</dbReference>
<dbReference type="InParanoid" id="A0A5C3P660"/>
<dbReference type="STRING" id="1314778.A0A5C3P660"/>
<proteinExistence type="predicted"/>
<sequence length="356" mass="40993">MLTHRAPEIFESVDKQGRHFKCPEVFVRRFLKRKLGWSIRRCTRAGHKFPKDVDDVCRRFFLRNAVVVRDEDITQPCFIVNSDQTQVLYSAGNKLTWTKRNSKQVPVVGAEEKRAFTLMVGVSASGEMLPFQAIYHGVDPKKSLPQPGTRGYDEAMRLKFRLELSKTKTYWSTIGTMKTYVIFILAPYFDHWRTFHNRPTQKCIWNIDVWSVHRSAEFRGWMKSEYVWIIVIFVPGGCTPLLQACDVGIQKITKHAIKKSLHADVVEETLQELKKGVSPEAVLLQKKLGVLRDRSVQWIVDGFKAVNKVDVVKKVRVLSPTHGLSLTYLLRHSGCARLGVSTCRSRAYLAWKRVSR</sequence>
<evidence type="ECO:0000259" key="1">
    <source>
        <dbReference type="Pfam" id="PF03184"/>
    </source>
</evidence>
<evidence type="ECO:0000313" key="3">
    <source>
        <dbReference type="Proteomes" id="UP000308197"/>
    </source>
</evidence>
<dbReference type="AlphaFoldDB" id="A0A5C3P660"/>
<name>A0A5C3P660_9APHY</name>
<accession>A0A5C3P660</accession>
<gene>
    <name evidence="2" type="ORF">K466DRAFT_558073</name>
</gene>
<dbReference type="GO" id="GO:0003676">
    <property type="term" value="F:nucleic acid binding"/>
    <property type="evidence" value="ECO:0007669"/>
    <property type="project" value="InterPro"/>
</dbReference>